<comment type="caution">
    <text evidence="2">The sequence shown here is derived from an EMBL/GenBank/DDBJ whole genome shotgun (WGS) entry which is preliminary data.</text>
</comment>
<dbReference type="Proteomes" id="UP000293300">
    <property type="component" value="Unassembled WGS sequence"/>
</dbReference>
<dbReference type="EMBL" id="SJPE01000004">
    <property type="protein sequence ID" value="TBX70068.1"/>
    <property type="molecule type" value="Genomic_DNA"/>
</dbReference>
<sequence>MQPVIKNHSTITLIGKRQAMTFAEDLSVVMWQSFMPRRHEIENILGEDLYSVQVYPEEFDFGRHTPFTKWATVRVSESALIPDGMEKLVIPGGLYAVFLYKGIPADAEPFFRFIFTEWLPTSGYVLDNRPHFEILGAKYQHNHPDSEEEVWIPIKDNTN</sequence>
<proteinExistence type="predicted"/>
<dbReference type="RefSeq" id="WP_131475464.1">
    <property type="nucleotide sequence ID" value="NZ_SJPE01000004.1"/>
</dbReference>
<gene>
    <name evidence="2" type="ORF">EZL74_04805</name>
</gene>
<dbReference type="AlphaFoldDB" id="A0A4Q9Z3Z2"/>
<dbReference type="InterPro" id="IPR010499">
    <property type="entry name" value="AraC_E-bd"/>
</dbReference>
<dbReference type="SMART" id="SM00871">
    <property type="entry name" value="AraC_E_bind"/>
    <property type="match status" value="1"/>
</dbReference>
<evidence type="ECO:0000313" key="2">
    <source>
        <dbReference type="EMBL" id="TBX70068.1"/>
    </source>
</evidence>
<evidence type="ECO:0000259" key="1">
    <source>
        <dbReference type="SMART" id="SM00871"/>
    </source>
</evidence>
<name>A0A4Q9Z3Z2_9FLAO</name>
<dbReference type="Pfam" id="PF06445">
    <property type="entry name" value="GyrI-like"/>
    <property type="match status" value="1"/>
</dbReference>
<dbReference type="InterPro" id="IPR029442">
    <property type="entry name" value="GyrI-like"/>
</dbReference>
<feature type="domain" description="AraC effector-binding" evidence="1">
    <location>
        <begin position="1"/>
        <end position="155"/>
    </location>
</feature>
<evidence type="ECO:0000313" key="3">
    <source>
        <dbReference type="Proteomes" id="UP000293300"/>
    </source>
</evidence>
<organism evidence="2 3">
    <name type="scientific">Flavobacterium silvisoli</name>
    <dbReference type="NCBI Taxonomy" id="2529433"/>
    <lineage>
        <taxon>Bacteria</taxon>
        <taxon>Pseudomonadati</taxon>
        <taxon>Bacteroidota</taxon>
        <taxon>Flavobacteriia</taxon>
        <taxon>Flavobacteriales</taxon>
        <taxon>Flavobacteriaceae</taxon>
        <taxon>Flavobacterium</taxon>
    </lineage>
</organism>
<dbReference type="Gene3D" id="3.20.80.10">
    <property type="entry name" value="Regulatory factor, effector binding domain"/>
    <property type="match status" value="1"/>
</dbReference>
<accession>A0A4Q9Z3Z2</accession>
<dbReference type="OrthoDB" id="8560232at2"/>
<protein>
    <submittedName>
        <fullName evidence="2">AraC family transcriptional regulator</fullName>
    </submittedName>
</protein>
<keyword evidence="3" id="KW-1185">Reference proteome</keyword>
<reference evidence="2 3" key="1">
    <citation type="submission" date="2019-02" db="EMBL/GenBank/DDBJ databases">
        <title>Flavobacterium sp. RD-2-33 isolated from forest soil.</title>
        <authorList>
            <person name="Chaudhary D.K."/>
        </authorList>
    </citation>
    <scope>NUCLEOTIDE SEQUENCE [LARGE SCALE GENOMIC DNA]</scope>
    <source>
        <strain evidence="2 3">RD-2-33</strain>
    </source>
</reference>
<dbReference type="InterPro" id="IPR011256">
    <property type="entry name" value="Reg_factor_effector_dom_sf"/>
</dbReference>
<dbReference type="SUPFAM" id="SSF55136">
    <property type="entry name" value="Probable bacterial effector-binding domain"/>
    <property type="match status" value="1"/>
</dbReference>